<feature type="compositionally biased region" description="Basic and acidic residues" evidence="5">
    <location>
        <begin position="142"/>
        <end position="154"/>
    </location>
</feature>
<evidence type="ECO:0000313" key="7">
    <source>
        <dbReference type="EMBL" id="KAG0261475.1"/>
    </source>
</evidence>
<feature type="compositionally biased region" description="Low complexity" evidence="5">
    <location>
        <begin position="1"/>
        <end position="16"/>
    </location>
</feature>
<proteinExistence type="predicted"/>
<feature type="compositionally biased region" description="Polar residues" evidence="5">
    <location>
        <begin position="82"/>
        <end position="91"/>
    </location>
</feature>
<keyword evidence="3 6" id="KW-1133">Transmembrane helix</keyword>
<keyword evidence="4 6" id="KW-0472">Membrane</keyword>
<feature type="transmembrane region" description="Helical" evidence="6">
    <location>
        <begin position="281"/>
        <end position="299"/>
    </location>
</feature>
<dbReference type="PANTHER" id="PTHR47804">
    <property type="entry name" value="60S RIBOSOMAL PROTEIN L19"/>
    <property type="match status" value="1"/>
</dbReference>
<feature type="region of interest" description="Disordered" evidence="5">
    <location>
        <begin position="82"/>
        <end position="102"/>
    </location>
</feature>
<reference evidence="7" key="1">
    <citation type="journal article" date="2020" name="Fungal Divers.">
        <title>Resolving the Mortierellaceae phylogeny through synthesis of multi-gene phylogenetics and phylogenomics.</title>
        <authorList>
            <person name="Vandepol N."/>
            <person name="Liber J."/>
            <person name="Desiro A."/>
            <person name="Na H."/>
            <person name="Kennedy M."/>
            <person name="Barry K."/>
            <person name="Grigoriev I.V."/>
            <person name="Miller A.N."/>
            <person name="O'Donnell K."/>
            <person name="Stajich J.E."/>
            <person name="Bonito G."/>
        </authorList>
    </citation>
    <scope>NUCLEOTIDE SEQUENCE</scope>
    <source>
        <strain evidence="7">KOD948</strain>
    </source>
</reference>
<organism evidence="7 8">
    <name type="scientific">Mortierella polycephala</name>
    <dbReference type="NCBI Taxonomy" id="41804"/>
    <lineage>
        <taxon>Eukaryota</taxon>
        <taxon>Fungi</taxon>
        <taxon>Fungi incertae sedis</taxon>
        <taxon>Mucoromycota</taxon>
        <taxon>Mortierellomycotina</taxon>
        <taxon>Mortierellomycetes</taxon>
        <taxon>Mortierellales</taxon>
        <taxon>Mortierellaceae</taxon>
        <taxon>Mortierella</taxon>
    </lineage>
</organism>
<evidence type="ECO:0000256" key="6">
    <source>
        <dbReference type="SAM" id="Phobius"/>
    </source>
</evidence>
<comment type="subcellular location">
    <subcellularLocation>
        <location evidence="1">Membrane</location>
        <topology evidence="1">Multi-pass membrane protein</topology>
    </subcellularLocation>
</comment>
<keyword evidence="8" id="KW-1185">Reference proteome</keyword>
<dbReference type="OrthoDB" id="68611at2759"/>
<feature type="transmembrane region" description="Helical" evidence="6">
    <location>
        <begin position="311"/>
        <end position="333"/>
    </location>
</feature>
<evidence type="ECO:0000256" key="4">
    <source>
        <dbReference type="ARBA" id="ARBA00023136"/>
    </source>
</evidence>
<dbReference type="AlphaFoldDB" id="A0A9P6Q902"/>
<feature type="region of interest" description="Disordered" evidence="5">
    <location>
        <begin position="1"/>
        <end position="40"/>
    </location>
</feature>
<sequence length="378" mass="40779">MPGAGDSDSNSNNNISFSPLPIGRSNPEPQQMRRLHEYTPSPARSLALVLENAQAAETQGHNSRISEDQWVANASDATASSSVHFQSQASPPAQAVGRSGSGSVAWMGTSVPESRFSGFEVVYDDGVRKQRTFSLTTEPDDERDRSSFDDDRSETSPLIEYQEAGPGYGTQGYTQDGAGTHTSNASARPSHTTPHLGNPGISHHLTTASEGQYHPRPYNHNSNNGGNNRNNPFAFLLQYLQGMWLRISQFSLSTPNKRILKASLAYLLGCLVSFTPFFRPYVGLSGHLAATCAVFFNPAKSLGRMVDAVTAGLSAIAFGFLVCVSSMLSAIWFNSRGLYVLGHVMSVIIFGGGSTFAIAFAKAHYNRPTVNVGKYYHG</sequence>
<dbReference type="Proteomes" id="UP000726737">
    <property type="component" value="Unassembled WGS sequence"/>
</dbReference>
<protein>
    <submittedName>
        <fullName evidence="7">Uncharacterized protein</fullName>
    </submittedName>
</protein>
<dbReference type="PANTHER" id="PTHR47804:SF1">
    <property type="entry name" value="DUF2421 DOMAIN-CONTAINING PROTEIN"/>
    <property type="match status" value="1"/>
</dbReference>
<gene>
    <name evidence="7" type="ORF">BG011_001002</name>
</gene>
<comment type="caution">
    <text evidence="7">The sequence shown here is derived from an EMBL/GenBank/DDBJ whole genome shotgun (WGS) entry which is preliminary data.</text>
</comment>
<feature type="region of interest" description="Disordered" evidence="5">
    <location>
        <begin position="132"/>
        <end position="227"/>
    </location>
</feature>
<feature type="compositionally biased region" description="Polar residues" evidence="5">
    <location>
        <begin position="180"/>
        <end position="195"/>
    </location>
</feature>
<dbReference type="InterPro" id="IPR052430">
    <property type="entry name" value="IVT-Associated"/>
</dbReference>
<keyword evidence="2 6" id="KW-0812">Transmembrane</keyword>
<evidence type="ECO:0000256" key="5">
    <source>
        <dbReference type="SAM" id="MobiDB-lite"/>
    </source>
</evidence>
<feature type="transmembrane region" description="Helical" evidence="6">
    <location>
        <begin position="339"/>
        <end position="361"/>
    </location>
</feature>
<dbReference type="EMBL" id="JAAAJA010000124">
    <property type="protein sequence ID" value="KAG0261475.1"/>
    <property type="molecule type" value="Genomic_DNA"/>
</dbReference>
<dbReference type="GO" id="GO:0016020">
    <property type="term" value="C:membrane"/>
    <property type="evidence" value="ECO:0007669"/>
    <property type="project" value="UniProtKB-SubCell"/>
</dbReference>
<evidence type="ECO:0000256" key="1">
    <source>
        <dbReference type="ARBA" id="ARBA00004141"/>
    </source>
</evidence>
<evidence type="ECO:0000313" key="8">
    <source>
        <dbReference type="Proteomes" id="UP000726737"/>
    </source>
</evidence>
<name>A0A9P6Q902_9FUNG</name>
<evidence type="ECO:0000256" key="2">
    <source>
        <dbReference type="ARBA" id="ARBA00022692"/>
    </source>
</evidence>
<evidence type="ECO:0000256" key="3">
    <source>
        <dbReference type="ARBA" id="ARBA00022989"/>
    </source>
</evidence>
<accession>A0A9P6Q902</accession>